<reference evidence="1 2" key="1">
    <citation type="journal article" date="2019" name="Sci. Rep.">
        <title>Orb-weaving spider Araneus ventricosus genome elucidates the spidroin gene catalogue.</title>
        <authorList>
            <person name="Kono N."/>
            <person name="Nakamura H."/>
            <person name="Ohtoshi R."/>
            <person name="Moran D.A.P."/>
            <person name="Shinohara A."/>
            <person name="Yoshida Y."/>
            <person name="Fujiwara M."/>
            <person name="Mori M."/>
            <person name="Tomita M."/>
            <person name="Arakawa K."/>
        </authorList>
    </citation>
    <scope>NUCLEOTIDE SEQUENCE [LARGE SCALE GENOMIC DNA]</scope>
</reference>
<dbReference type="AlphaFoldDB" id="A0A4Y2BVS6"/>
<sequence>MRVERFATGSRTVRTNYFHDEPIANHGKGANPLRIINHLLSVANGRRRSLEYAWPYRFDGGSQRTTNYTRTRPNRNCESFCVRRNTDKIWFDATGSGTIHFASKAPFTHANQLLVIGSRTD</sequence>
<evidence type="ECO:0000313" key="1">
    <source>
        <dbReference type="EMBL" id="GBL96198.1"/>
    </source>
</evidence>
<accession>A0A4Y2BVS6</accession>
<comment type="caution">
    <text evidence="1">The sequence shown here is derived from an EMBL/GenBank/DDBJ whole genome shotgun (WGS) entry which is preliminary data.</text>
</comment>
<name>A0A4Y2BVS6_ARAVE</name>
<dbReference type="EMBL" id="BGPR01000118">
    <property type="protein sequence ID" value="GBL96198.1"/>
    <property type="molecule type" value="Genomic_DNA"/>
</dbReference>
<organism evidence="1 2">
    <name type="scientific">Araneus ventricosus</name>
    <name type="common">Orbweaver spider</name>
    <name type="synonym">Epeira ventricosa</name>
    <dbReference type="NCBI Taxonomy" id="182803"/>
    <lineage>
        <taxon>Eukaryota</taxon>
        <taxon>Metazoa</taxon>
        <taxon>Ecdysozoa</taxon>
        <taxon>Arthropoda</taxon>
        <taxon>Chelicerata</taxon>
        <taxon>Arachnida</taxon>
        <taxon>Araneae</taxon>
        <taxon>Araneomorphae</taxon>
        <taxon>Entelegynae</taxon>
        <taxon>Araneoidea</taxon>
        <taxon>Araneidae</taxon>
        <taxon>Araneus</taxon>
    </lineage>
</organism>
<protein>
    <submittedName>
        <fullName evidence="1">Uncharacterized protein</fullName>
    </submittedName>
</protein>
<dbReference type="Proteomes" id="UP000499080">
    <property type="component" value="Unassembled WGS sequence"/>
</dbReference>
<evidence type="ECO:0000313" key="2">
    <source>
        <dbReference type="Proteomes" id="UP000499080"/>
    </source>
</evidence>
<gene>
    <name evidence="1" type="ORF">AVEN_118744_1</name>
</gene>
<proteinExistence type="predicted"/>
<keyword evidence="2" id="KW-1185">Reference proteome</keyword>